<evidence type="ECO:0000313" key="4">
    <source>
        <dbReference type="EMBL" id="MBB6119005.1"/>
    </source>
</evidence>
<dbReference type="AlphaFoldDB" id="A0A841IQV4"/>
<dbReference type="EMBL" id="JACHJO010000003">
    <property type="protein sequence ID" value="MBB6119005.1"/>
    <property type="molecule type" value="Genomic_DNA"/>
</dbReference>
<dbReference type="SUPFAM" id="SSF55874">
    <property type="entry name" value="ATPase domain of HSP90 chaperone/DNA topoisomerase II/histidine kinase"/>
    <property type="match status" value="1"/>
</dbReference>
<dbReference type="CDD" id="cd16936">
    <property type="entry name" value="HATPase_RsbW-like"/>
    <property type="match status" value="1"/>
</dbReference>
<dbReference type="Pfam" id="PF13581">
    <property type="entry name" value="HATPase_c_2"/>
    <property type="match status" value="1"/>
</dbReference>
<dbReference type="PANTHER" id="PTHR35526">
    <property type="entry name" value="ANTI-SIGMA-F FACTOR RSBW-RELATED"/>
    <property type="match status" value="1"/>
</dbReference>
<keyword evidence="1" id="KW-0723">Serine/threonine-protein kinase</keyword>
<evidence type="ECO:0000259" key="3">
    <source>
        <dbReference type="Pfam" id="PF13581"/>
    </source>
</evidence>
<feature type="region of interest" description="Disordered" evidence="2">
    <location>
        <begin position="125"/>
        <end position="147"/>
    </location>
</feature>
<reference evidence="4 5" key="1">
    <citation type="submission" date="2020-08" db="EMBL/GenBank/DDBJ databases">
        <title>Genomic Encyclopedia of Type Strains, Phase III (KMG-III): the genomes of soil and plant-associated and newly described type strains.</title>
        <authorList>
            <person name="Whitman W."/>
        </authorList>
    </citation>
    <scope>NUCLEOTIDE SEQUENCE [LARGE SCALE GENOMIC DNA]</scope>
    <source>
        <strain evidence="4 5">CECT 8712</strain>
    </source>
</reference>
<name>A0A841IQV4_9ACTN</name>
<dbReference type="Gene3D" id="3.30.565.10">
    <property type="entry name" value="Histidine kinase-like ATPase, C-terminal domain"/>
    <property type="match status" value="1"/>
</dbReference>
<keyword evidence="1" id="KW-0418">Kinase</keyword>
<gene>
    <name evidence="4" type="ORF">FHS13_000940</name>
</gene>
<dbReference type="RefSeq" id="WP_246404567.1">
    <property type="nucleotide sequence ID" value="NZ_JACHJO010000003.1"/>
</dbReference>
<keyword evidence="1" id="KW-0808">Transferase</keyword>
<evidence type="ECO:0000256" key="1">
    <source>
        <dbReference type="ARBA" id="ARBA00022527"/>
    </source>
</evidence>
<dbReference type="Proteomes" id="UP000536604">
    <property type="component" value="Unassembled WGS sequence"/>
</dbReference>
<dbReference type="PANTHER" id="PTHR35526:SF3">
    <property type="entry name" value="ANTI-SIGMA-F FACTOR RSBW"/>
    <property type="match status" value="1"/>
</dbReference>
<organism evidence="4 5">
    <name type="scientific">Nocardiopsis algeriensis</name>
    <dbReference type="NCBI Taxonomy" id="1478215"/>
    <lineage>
        <taxon>Bacteria</taxon>
        <taxon>Bacillati</taxon>
        <taxon>Actinomycetota</taxon>
        <taxon>Actinomycetes</taxon>
        <taxon>Streptosporangiales</taxon>
        <taxon>Nocardiopsidaceae</taxon>
        <taxon>Nocardiopsis</taxon>
    </lineage>
</organism>
<dbReference type="InterPro" id="IPR003594">
    <property type="entry name" value="HATPase_dom"/>
</dbReference>
<dbReference type="InterPro" id="IPR050267">
    <property type="entry name" value="Anti-sigma-factor_SerPK"/>
</dbReference>
<evidence type="ECO:0000313" key="5">
    <source>
        <dbReference type="Proteomes" id="UP000536604"/>
    </source>
</evidence>
<dbReference type="GO" id="GO:0004674">
    <property type="term" value="F:protein serine/threonine kinase activity"/>
    <property type="evidence" value="ECO:0007669"/>
    <property type="project" value="UniProtKB-KW"/>
</dbReference>
<accession>A0A841IQV4</accession>
<sequence>MVPMSAVPPRDPGIIDLPPLPQATLPLWDLVPARARHYFHHDPDRGAYTTRRYEFGSSLELLPLVRAFLNTCAAHRDADYRHLFTLLGSELVNNALTHSRSGRPHGRYTLTCRRRSSGLHLTCTDQGDVSGRTTPAGETHPLVPDPRGLDFEAEHGRGLAMLDALATGWGDNGIADLRQVWFFLAYDLTDNRWTQAA</sequence>
<comment type="caution">
    <text evidence="4">The sequence shown here is derived from an EMBL/GenBank/DDBJ whole genome shotgun (WGS) entry which is preliminary data.</text>
</comment>
<feature type="domain" description="Histidine kinase/HSP90-like ATPase" evidence="3">
    <location>
        <begin position="57"/>
        <end position="166"/>
    </location>
</feature>
<proteinExistence type="predicted"/>
<protein>
    <submittedName>
        <fullName evidence="4">Anti-sigma regulatory factor (Ser/Thr protein kinase)</fullName>
    </submittedName>
</protein>
<evidence type="ECO:0000256" key="2">
    <source>
        <dbReference type="SAM" id="MobiDB-lite"/>
    </source>
</evidence>
<keyword evidence="5" id="KW-1185">Reference proteome</keyword>
<dbReference type="InterPro" id="IPR036890">
    <property type="entry name" value="HATPase_C_sf"/>
</dbReference>